<keyword evidence="1" id="KW-0812">Transmembrane</keyword>
<feature type="transmembrane region" description="Helical" evidence="1">
    <location>
        <begin position="12"/>
        <end position="31"/>
    </location>
</feature>
<organism evidence="2">
    <name type="scientific">freshwater metagenome</name>
    <dbReference type="NCBI Taxonomy" id="449393"/>
    <lineage>
        <taxon>unclassified sequences</taxon>
        <taxon>metagenomes</taxon>
        <taxon>ecological metagenomes</taxon>
    </lineage>
</organism>
<sequence length="38" mass="3984">MLGPLPRLHRLVVTWLLTSITGLFLLLALVGPSGTLGG</sequence>
<evidence type="ECO:0000313" key="2">
    <source>
        <dbReference type="EMBL" id="CAB4761617.1"/>
    </source>
</evidence>
<name>A0A6J6UT43_9ZZZZ</name>
<evidence type="ECO:0000256" key="1">
    <source>
        <dbReference type="SAM" id="Phobius"/>
    </source>
</evidence>
<dbReference type="EMBL" id="CAEZYQ010000025">
    <property type="protein sequence ID" value="CAB4761617.1"/>
    <property type="molecule type" value="Genomic_DNA"/>
</dbReference>
<keyword evidence="1" id="KW-1133">Transmembrane helix</keyword>
<proteinExistence type="predicted"/>
<dbReference type="AlphaFoldDB" id="A0A6J6UT43"/>
<keyword evidence="1" id="KW-0472">Membrane</keyword>
<accession>A0A6J6UT43</accession>
<gene>
    <name evidence="2" type="ORF">UFOPK2761_02685</name>
</gene>
<reference evidence="2" key="1">
    <citation type="submission" date="2020-05" db="EMBL/GenBank/DDBJ databases">
        <authorList>
            <person name="Chiriac C."/>
            <person name="Salcher M."/>
            <person name="Ghai R."/>
            <person name="Kavagutti S V."/>
        </authorList>
    </citation>
    <scope>NUCLEOTIDE SEQUENCE</scope>
</reference>
<protein>
    <submittedName>
        <fullName evidence="2">Unannotated protein</fullName>
    </submittedName>
</protein>